<dbReference type="Pfam" id="PF01934">
    <property type="entry name" value="HepT-like"/>
    <property type="match status" value="1"/>
</dbReference>
<sequence length="114" mass="13403">MVPDDRLYLIHIKECIRSIEDYTAEGREAFFADKKTQDAVLRNLHILSESTQRVSRPLKEKHAEIDWRSITAFRNVVVHNYLGVDLKVVWDIVQQDLPDLKRKVDFILRQLEGS</sequence>
<evidence type="ECO:0000256" key="6">
    <source>
        <dbReference type="ARBA" id="ARBA00024207"/>
    </source>
</evidence>
<gene>
    <name evidence="7" type="ORF">C4520_04070</name>
</gene>
<evidence type="ECO:0000256" key="3">
    <source>
        <dbReference type="ARBA" id="ARBA00022722"/>
    </source>
</evidence>
<dbReference type="GO" id="GO:0110001">
    <property type="term" value="C:toxin-antitoxin complex"/>
    <property type="evidence" value="ECO:0007669"/>
    <property type="project" value="InterPro"/>
</dbReference>
<keyword evidence="2" id="KW-1277">Toxin-antitoxin system</keyword>
<name>A0A3A4P570_ABYX5</name>
<keyword evidence="1" id="KW-0597">Phosphoprotein</keyword>
<evidence type="ECO:0000256" key="1">
    <source>
        <dbReference type="ARBA" id="ARBA00022553"/>
    </source>
</evidence>
<dbReference type="GO" id="GO:0016787">
    <property type="term" value="F:hydrolase activity"/>
    <property type="evidence" value="ECO:0007669"/>
    <property type="project" value="UniProtKB-KW"/>
</dbReference>
<protein>
    <submittedName>
        <fullName evidence="7">DUF86 domain-containing protein</fullName>
    </submittedName>
</protein>
<dbReference type="GO" id="GO:0000166">
    <property type="term" value="F:nucleotide binding"/>
    <property type="evidence" value="ECO:0007669"/>
    <property type="project" value="UniProtKB-KW"/>
</dbReference>
<dbReference type="AlphaFoldDB" id="A0A3A4P570"/>
<dbReference type="GO" id="GO:0004540">
    <property type="term" value="F:RNA nuclease activity"/>
    <property type="evidence" value="ECO:0007669"/>
    <property type="project" value="InterPro"/>
</dbReference>
<dbReference type="Proteomes" id="UP000265882">
    <property type="component" value="Unassembled WGS sequence"/>
</dbReference>
<dbReference type="PANTHER" id="PTHR34139:SF1">
    <property type="entry name" value="RNASE MJ1380-RELATED"/>
    <property type="match status" value="1"/>
</dbReference>
<evidence type="ECO:0000256" key="2">
    <source>
        <dbReference type="ARBA" id="ARBA00022649"/>
    </source>
</evidence>
<evidence type="ECO:0000256" key="5">
    <source>
        <dbReference type="ARBA" id="ARBA00022801"/>
    </source>
</evidence>
<dbReference type="PANTHER" id="PTHR34139">
    <property type="entry name" value="UPF0331 PROTEIN MJ0127"/>
    <property type="match status" value="1"/>
</dbReference>
<dbReference type="Gene3D" id="1.20.120.580">
    <property type="entry name" value="bsu32300-like"/>
    <property type="match status" value="1"/>
</dbReference>
<reference evidence="7 8" key="1">
    <citation type="journal article" date="2017" name="ISME J.">
        <title>Energy and carbon metabolisms in a deep terrestrial subsurface fluid microbial community.</title>
        <authorList>
            <person name="Momper L."/>
            <person name="Jungbluth S.P."/>
            <person name="Lee M.D."/>
            <person name="Amend J.P."/>
        </authorList>
    </citation>
    <scope>NUCLEOTIDE SEQUENCE [LARGE SCALE GENOMIC DNA]</scope>
    <source>
        <strain evidence="7">SURF_5</strain>
    </source>
</reference>
<keyword evidence="5" id="KW-0378">Hydrolase</keyword>
<organism evidence="7 8">
    <name type="scientific">Abyssobacteria bacterium (strain SURF_5)</name>
    <dbReference type="NCBI Taxonomy" id="2093360"/>
    <lineage>
        <taxon>Bacteria</taxon>
        <taxon>Pseudomonadati</taxon>
        <taxon>Candidatus Hydrogenedentota</taxon>
        <taxon>Candidatus Abyssobacteria</taxon>
    </lineage>
</organism>
<evidence type="ECO:0000256" key="4">
    <source>
        <dbReference type="ARBA" id="ARBA00022741"/>
    </source>
</evidence>
<keyword evidence="3" id="KW-0540">Nuclease</keyword>
<comment type="caution">
    <text evidence="7">The sequence shown here is derived from an EMBL/GenBank/DDBJ whole genome shotgun (WGS) entry which is preliminary data.</text>
</comment>
<accession>A0A3A4P570</accession>
<proteinExistence type="inferred from homology"/>
<dbReference type="InterPro" id="IPR051813">
    <property type="entry name" value="HepT_RNase_toxin"/>
</dbReference>
<dbReference type="InterPro" id="IPR037038">
    <property type="entry name" value="HepT-like_sf"/>
</dbReference>
<comment type="similarity">
    <text evidence="6">Belongs to the HepT RNase toxin family.</text>
</comment>
<keyword evidence="4" id="KW-0547">Nucleotide-binding</keyword>
<evidence type="ECO:0000313" key="7">
    <source>
        <dbReference type="EMBL" id="RJP24500.1"/>
    </source>
</evidence>
<dbReference type="EMBL" id="QZKU01000034">
    <property type="protein sequence ID" value="RJP24500.1"/>
    <property type="molecule type" value="Genomic_DNA"/>
</dbReference>
<dbReference type="InterPro" id="IPR008201">
    <property type="entry name" value="HepT-like"/>
</dbReference>
<evidence type="ECO:0000313" key="8">
    <source>
        <dbReference type="Proteomes" id="UP000265882"/>
    </source>
</evidence>